<dbReference type="EMBL" id="MAAO01000006">
    <property type="protein sequence ID" value="OUR96221.1"/>
    <property type="molecule type" value="Genomic_DNA"/>
</dbReference>
<evidence type="ECO:0000313" key="2">
    <source>
        <dbReference type="EMBL" id="OUR96221.1"/>
    </source>
</evidence>
<evidence type="ECO:0000313" key="3">
    <source>
        <dbReference type="Proteomes" id="UP000196531"/>
    </source>
</evidence>
<dbReference type="Proteomes" id="UP000196531">
    <property type="component" value="Unassembled WGS sequence"/>
</dbReference>
<proteinExistence type="predicted"/>
<evidence type="ECO:0000259" key="1">
    <source>
        <dbReference type="PROSITE" id="PS50404"/>
    </source>
</evidence>
<dbReference type="SUPFAM" id="SSF52833">
    <property type="entry name" value="Thioredoxin-like"/>
    <property type="match status" value="1"/>
</dbReference>
<dbReference type="CDD" id="cd00570">
    <property type="entry name" value="GST_N_family"/>
    <property type="match status" value="1"/>
</dbReference>
<protein>
    <recommendedName>
        <fullName evidence="1">GST N-terminal domain-containing protein</fullName>
    </recommendedName>
</protein>
<organism evidence="2 3">
    <name type="scientific">Halobacteriovorax marinus</name>
    <dbReference type="NCBI Taxonomy" id="97084"/>
    <lineage>
        <taxon>Bacteria</taxon>
        <taxon>Pseudomonadati</taxon>
        <taxon>Bdellovibrionota</taxon>
        <taxon>Bacteriovoracia</taxon>
        <taxon>Bacteriovoracales</taxon>
        <taxon>Halobacteriovoraceae</taxon>
        <taxon>Halobacteriovorax</taxon>
    </lineage>
</organism>
<dbReference type="Gene3D" id="3.40.30.10">
    <property type="entry name" value="Glutaredoxin"/>
    <property type="match status" value="1"/>
</dbReference>
<name>A0A1Y5F9P0_9BACT</name>
<dbReference type="InterPro" id="IPR004045">
    <property type="entry name" value="Glutathione_S-Trfase_N"/>
</dbReference>
<comment type="caution">
    <text evidence="2">The sequence shown here is derived from an EMBL/GenBank/DDBJ whole genome shotgun (WGS) entry which is preliminary data.</text>
</comment>
<gene>
    <name evidence="2" type="ORF">A9Q84_07635</name>
</gene>
<reference evidence="3" key="1">
    <citation type="journal article" date="2017" name="Proc. Natl. Acad. Sci. U.S.A.">
        <title>Simulation of Deepwater Horizon oil plume reveals substrate specialization within a complex community of hydrocarbon-degraders.</title>
        <authorList>
            <person name="Hu P."/>
            <person name="Dubinsky E.A."/>
            <person name="Probst A.J."/>
            <person name="Wang J."/>
            <person name="Sieber C.M.K."/>
            <person name="Tom L.M."/>
            <person name="Gardinali P."/>
            <person name="Banfield J.F."/>
            <person name="Atlas R.M."/>
            <person name="Andersen G.L."/>
        </authorList>
    </citation>
    <scope>NUCLEOTIDE SEQUENCE [LARGE SCALE GENOMIC DNA]</scope>
</reference>
<feature type="domain" description="GST N-terminal" evidence="1">
    <location>
        <begin position="1"/>
        <end position="80"/>
    </location>
</feature>
<dbReference type="PROSITE" id="PS51354">
    <property type="entry name" value="GLUTAREDOXIN_2"/>
    <property type="match status" value="1"/>
</dbReference>
<sequence>MKLEYFYYDGCPYCQYVLSTIKNLNIKVDYCNIQEDEKSYNRLISDTGRRTVPCLYIDNKPMFESADIMKWLEDNADSLEKN</sequence>
<dbReference type="PROSITE" id="PS50404">
    <property type="entry name" value="GST_NTER"/>
    <property type="match status" value="1"/>
</dbReference>
<dbReference type="InterPro" id="IPR036249">
    <property type="entry name" value="Thioredoxin-like_sf"/>
</dbReference>
<accession>A0A1Y5F9P0</accession>
<dbReference type="AlphaFoldDB" id="A0A1Y5F9P0"/>
<dbReference type="Pfam" id="PF13417">
    <property type="entry name" value="GST_N_3"/>
    <property type="match status" value="1"/>
</dbReference>